<name>A0A1B7TK93_9ASCO</name>
<accession>A0A1B7TK93</accession>
<protein>
    <recommendedName>
        <fullName evidence="13">Protein transport protein Sec61 subunit beta</fullName>
    </recommendedName>
</protein>
<evidence type="ECO:0000256" key="8">
    <source>
        <dbReference type="ARBA" id="ARBA00037847"/>
    </source>
</evidence>
<evidence type="ECO:0000313" key="12">
    <source>
        <dbReference type="Proteomes" id="UP000092321"/>
    </source>
</evidence>
<feature type="transmembrane region" description="Helical" evidence="10">
    <location>
        <begin position="77"/>
        <end position="96"/>
    </location>
</feature>
<comment type="subcellular location">
    <subcellularLocation>
        <location evidence="8">Endomembrane system</location>
        <topology evidence="8">Single-pass membrane protein</topology>
    </subcellularLocation>
</comment>
<feature type="compositionally biased region" description="Basic residues" evidence="9">
    <location>
        <begin position="13"/>
        <end position="22"/>
    </location>
</feature>
<dbReference type="Proteomes" id="UP000092321">
    <property type="component" value="Unassembled WGS sequence"/>
</dbReference>
<keyword evidence="2" id="KW-0813">Transport</keyword>
<dbReference type="GO" id="GO:0012505">
    <property type="term" value="C:endomembrane system"/>
    <property type="evidence" value="ECO:0007669"/>
    <property type="project" value="UniProtKB-SubCell"/>
</dbReference>
<dbReference type="EMBL" id="LXPE01000001">
    <property type="protein sequence ID" value="OBA29143.1"/>
    <property type="molecule type" value="Genomic_DNA"/>
</dbReference>
<dbReference type="OrthoDB" id="5401193at2759"/>
<dbReference type="InterPro" id="IPR016482">
    <property type="entry name" value="SecG/Sec61-beta/Sbh"/>
</dbReference>
<evidence type="ECO:0000256" key="6">
    <source>
        <dbReference type="ARBA" id="ARBA00023010"/>
    </source>
</evidence>
<keyword evidence="12" id="KW-1185">Reference proteome</keyword>
<feature type="region of interest" description="Disordered" evidence="9">
    <location>
        <begin position="1"/>
        <end position="43"/>
    </location>
</feature>
<evidence type="ECO:0000256" key="1">
    <source>
        <dbReference type="ARBA" id="ARBA00006103"/>
    </source>
</evidence>
<proteinExistence type="inferred from homology"/>
<sequence length="104" mass="11216">MSTAVPPGGTRTLQKRAAKQKALKNTAENNKKSQNKSLTTSQLDGSTNNILKLFSTGSLKNSINVKNEGDGFKVQPVAIIVLALAFILTVIGLHLLNKFVISYF</sequence>
<evidence type="ECO:0000313" key="11">
    <source>
        <dbReference type="EMBL" id="OBA29143.1"/>
    </source>
</evidence>
<gene>
    <name evidence="11" type="ORF">HANVADRAFT_51068</name>
</gene>
<comment type="caution">
    <text evidence="11">The sequence shown here is derived from an EMBL/GenBank/DDBJ whole genome shotgun (WGS) entry which is preliminary data.</text>
</comment>
<dbReference type="GO" id="GO:0015031">
    <property type="term" value="P:protein transport"/>
    <property type="evidence" value="ECO:0007669"/>
    <property type="project" value="UniProtKB-KW"/>
</dbReference>
<evidence type="ECO:0000256" key="2">
    <source>
        <dbReference type="ARBA" id="ARBA00022448"/>
    </source>
</evidence>
<evidence type="ECO:0000256" key="10">
    <source>
        <dbReference type="SAM" id="Phobius"/>
    </source>
</evidence>
<keyword evidence="3 10" id="KW-0812">Transmembrane</keyword>
<evidence type="ECO:0000256" key="3">
    <source>
        <dbReference type="ARBA" id="ARBA00022692"/>
    </source>
</evidence>
<keyword evidence="6" id="KW-0811">Translocation</keyword>
<evidence type="ECO:0000256" key="5">
    <source>
        <dbReference type="ARBA" id="ARBA00022989"/>
    </source>
</evidence>
<organism evidence="11 12">
    <name type="scientific">Hanseniaspora valbyensis NRRL Y-1626</name>
    <dbReference type="NCBI Taxonomy" id="766949"/>
    <lineage>
        <taxon>Eukaryota</taxon>
        <taxon>Fungi</taxon>
        <taxon>Dikarya</taxon>
        <taxon>Ascomycota</taxon>
        <taxon>Saccharomycotina</taxon>
        <taxon>Saccharomycetes</taxon>
        <taxon>Saccharomycodales</taxon>
        <taxon>Saccharomycodaceae</taxon>
        <taxon>Hanseniaspora</taxon>
    </lineage>
</organism>
<comment type="similarity">
    <text evidence="1">Belongs to the SEC61-beta family.</text>
</comment>
<evidence type="ECO:0000256" key="7">
    <source>
        <dbReference type="ARBA" id="ARBA00023136"/>
    </source>
</evidence>
<keyword evidence="5 10" id="KW-1133">Transmembrane helix</keyword>
<evidence type="ECO:0000256" key="9">
    <source>
        <dbReference type="SAM" id="MobiDB-lite"/>
    </source>
</evidence>
<evidence type="ECO:0008006" key="13">
    <source>
        <dbReference type="Google" id="ProtNLM"/>
    </source>
</evidence>
<evidence type="ECO:0000256" key="4">
    <source>
        <dbReference type="ARBA" id="ARBA00022927"/>
    </source>
</evidence>
<dbReference type="Pfam" id="PF03911">
    <property type="entry name" value="Sec61_beta"/>
    <property type="match status" value="1"/>
</dbReference>
<reference evidence="12" key="1">
    <citation type="journal article" date="2016" name="Proc. Natl. Acad. Sci. U.S.A.">
        <title>Comparative genomics of biotechnologically important yeasts.</title>
        <authorList>
            <person name="Riley R."/>
            <person name="Haridas S."/>
            <person name="Wolfe K.H."/>
            <person name="Lopes M.R."/>
            <person name="Hittinger C.T."/>
            <person name="Goeker M."/>
            <person name="Salamov A.A."/>
            <person name="Wisecaver J.H."/>
            <person name="Long T.M."/>
            <person name="Calvey C.H."/>
            <person name="Aerts A.L."/>
            <person name="Barry K.W."/>
            <person name="Choi C."/>
            <person name="Clum A."/>
            <person name="Coughlan A.Y."/>
            <person name="Deshpande S."/>
            <person name="Douglass A.P."/>
            <person name="Hanson S.J."/>
            <person name="Klenk H.-P."/>
            <person name="LaButti K.M."/>
            <person name="Lapidus A."/>
            <person name="Lindquist E.A."/>
            <person name="Lipzen A.M."/>
            <person name="Meier-Kolthoff J.P."/>
            <person name="Ohm R.A."/>
            <person name="Otillar R.P."/>
            <person name="Pangilinan J.L."/>
            <person name="Peng Y."/>
            <person name="Rokas A."/>
            <person name="Rosa C.A."/>
            <person name="Scheuner C."/>
            <person name="Sibirny A.A."/>
            <person name="Slot J.C."/>
            <person name="Stielow J.B."/>
            <person name="Sun H."/>
            <person name="Kurtzman C.P."/>
            <person name="Blackwell M."/>
            <person name="Grigoriev I.V."/>
            <person name="Jeffries T.W."/>
        </authorList>
    </citation>
    <scope>NUCLEOTIDE SEQUENCE [LARGE SCALE GENOMIC DNA]</scope>
    <source>
        <strain evidence="12">NRRL Y-1626</strain>
    </source>
</reference>
<dbReference type="AlphaFoldDB" id="A0A1B7TK93"/>
<keyword evidence="7 10" id="KW-0472">Membrane</keyword>
<keyword evidence="4" id="KW-0653">Protein transport</keyword>